<evidence type="ECO:0000256" key="3">
    <source>
        <dbReference type="ARBA" id="ARBA00022801"/>
    </source>
</evidence>
<dbReference type="PROSITE" id="PS00122">
    <property type="entry name" value="CARBOXYLESTERASE_B_1"/>
    <property type="match status" value="1"/>
</dbReference>
<gene>
    <name evidence="7" type="ORF">HOLleu_20311</name>
</gene>
<dbReference type="GO" id="GO:0004104">
    <property type="term" value="F:cholinesterase activity"/>
    <property type="evidence" value="ECO:0007669"/>
    <property type="project" value="InterPro"/>
</dbReference>
<evidence type="ECO:0000313" key="8">
    <source>
        <dbReference type="Proteomes" id="UP001152320"/>
    </source>
</evidence>
<keyword evidence="2" id="KW-0719">Serine esterase</keyword>
<reference evidence="7" key="1">
    <citation type="submission" date="2021-10" db="EMBL/GenBank/DDBJ databases">
        <title>Tropical sea cucumber genome reveals ecological adaptation and Cuvierian tubules defense mechanism.</title>
        <authorList>
            <person name="Chen T."/>
        </authorList>
    </citation>
    <scope>NUCLEOTIDE SEQUENCE</scope>
    <source>
        <strain evidence="7">Nanhai2018</strain>
        <tissue evidence="7">Muscle</tissue>
    </source>
</reference>
<dbReference type="InterPro" id="IPR019819">
    <property type="entry name" value="Carboxylesterase_B_CS"/>
</dbReference>
<comment type="caution">
    <text evidence="7">The sequence shown here is derived from an EMBL/GenBank/DDBJ whole genome shotgun (WGS) entry which is preliminary data.</text>
</comment>
<name>A0A9Q1H8E3_HOLLE</name>
<dbReference type="EC" id="3.1.1.-" evidence="5"/>
<organism evidence="7 8">
    <name type="scientific">Holothuria leucospilota</name>
    <name type="common">Black long sea cucumber</name>
    <name type="synonym">Mertensiothuria leucospilota</name>
    <dbReference type="NCBI Taxonomy" id="206669"/>
    <lineage>
        <taxon>Eukaryota</taxon>
        <taxon>Metazoa</taxon>
        <taxon>Echinodermata</taxon>
        <taxon>Eleutherozoa</taxon>
        <taxon>Echinozoa</taxon>
        <taxon>Holothuroidea</taxon>
        <taxon>Aspidochirotacea</taxon>
        <taxon>Aspidochirotida</taxon>
        <taxon>Holothuriidae</taxon>
        <taxon>Holothuria</taxon>
    </lineage>
</organism>
<comment type="similarity">
    <text evidence="1 5">Belongs to the type-B carboxylesterase/lipase family.</text>
</comment>
<feature type="chain" id="PRO_5040538345" description="Carboxylic ester hydrolase" evidence="5">
    <location>
        <begin position="24"/>
        <end position="575"/>
    </location>
</feature>
<dbReference type="InterPro" id="IPR029058">
    <property type="entry name" value="AB_hydrolase_fold"/>
</dbReference>
<dbReference type="FunFam" id="3.40.50.1820:FF:000029">
    <property type="entry name" value="Acetylcholinesterase"/>
    <property type="match status" value="1"/>
</dbReference>
<feature type="signal peptide" evidence="5">
    <location>
        <begin position="1"/>
        <end position="23"/>
    </location>
</feature>
<feature type="domain" description="Carboxylesterase type B" evidence="6">
    <location>
        <begin position="29"/>
        <end position="562"/>
    </location>
</feature>
<keyword evidence="4" id="KW-1015">Disulfide bond</keyword>
<accession>A0A9Q1H8E3</accession>
<dbReference type="Proteomes" id="UP001152320">
    <property type="component" value="Chromosome 9"/>
</dbReference>
<dbReference type="Pfam" id="PF00135">
    <property type="entry name" value="COesterase"/>
    <property type="match status" value="1"/>
</dbReference>
<evidence type="ECO:0000256" key="4">
    <source>
        <dbReference type="ARBA" id="ARBA00023157"/>
    </source>
</evidence>
<keyword evidence="3 5" id="KW-0378">Hydrolase</keyword>
<proteinExistence type="inferred from homology"/>
<evidence type="ECO:0000259" key="6">
    <source>
        <dbReference type="Pfam" id="PF00135"/>
    </source>
</evidence>
<dbReference type="InterPro" id="IPR050654">
    <property type="entry name" value="AChE-related_enzymes"/>
</dbReference>
<dbReference type="InterPro" id="IPR019826">
    <property type="entry name" value="Carboxylesterase_B_AS"/>
</dbReference>
<dbReference type="PANTHER" id="PTHR43918">
    <property type="entry name" value="ACETYLCHOLINESTERASE"/>
    <property type="match status" value="1"/>
</dbReference>
<evidence type="ECO:0000256" key="5">
    <source>
        <dbReference type="RuleBase" id="RU361235"/>
    </source>
</evidence>
<dbReference type="PROSITE" id="PS00941">
    <property type="entry name" value="CARBOXYLESTERASE_B_2"/>
    <property type="match status" value="1"/>
</dbReference>
<evidence type="ECO:0000256" key="2">
    <source>
        <dbReference type="ARBA" id="ARBA00022487"/>
    </source>
</evidence>
<evidence type="ECO:0000313" key="7">
    <source>
        <dbReference type="EMBL" id="KAJ8036360.1"/>
    </source>
</evidence>
<sequence>MAWRFQVILVCMVFSDTLQLAHSNLDIVEVDTDLGPIAGFRYKYDVDSGGIQFSENINTFLGIPYAEAPVGDRRFRKPEAKIPWTQPWNATFDRPMCWQLPVDLSNYPPQDEDCLYLNIWSPDVERTDLPVMVWIHGGAFVTGTGSSPYYEGLPLAAFNDVVVVTLNYRLSVFGFLYAGTASVGNYGIWDQNLALTWVKNNIEAFGGDPNQITIFGQSAGGVSVGLHLLAKQSQDLFNRAILMSGSMIHPWGVELDKEKALNDSYKVGENALCRNMKSDQELVDCLRGKPARVLINAALTVSLLQFSTNVPFSPVVDDELLTDNPKTLLEQGKSKKCPIMTGATKDDGSYWGLIPFASQIAVSNPYINYTEFQQVVSVYTFVHNTPHVSRAIEQEYVDWSQVDEISTNYFDTYIQLITDEALYCPVDEVARNYRKQGNTVYKYLFNHVPSRSIYSLVTLPAPIWEWRGAAHAEDIPFVFGCPFFPNWPHNYTEEEKVLSLDMMRYYTNFAKTGDPNLGGDNDGTPGQEVNWDEFNFPELKLMELKPSSEVIMGYRADQCHFWREYVPGLVTCTGK</sequence>
<dbReference type="InterPro" id="IPR000997">
    <property type="entry name" value="Cholinesterase"/>
</dbReference>
<dbReference type="SUPFAM" id="SSF53474">
    <property type="entry name" value="alpha/beta-Hydrolases"/>
    <property type="match status" value="1"/>
</dbReference>
<dbReference type="InterPro" id="IPR002018">
    <property type="entry name" value="CarbesteraseB"/>
</dbReference>
<keyword evidence="8" id="KW-1185">Reference proteome</keyword>
<dbReference type="PRINTS" id="PR00878">
    <property type="entry name" value="CHOLNESTRASE"/>
</dbReference>
<dbReference type="EMBL" id="JAIZAY010000009">
    <property type="protein sequence ID" value="KAJ8036360.1"/>
    <property type="molecule type" value="Genomic_DNA"/>
</dbReference>
<dbReference type="Gene3D" id="3.40.50.1820">
    <property type="entry name" value="alpha/beta hydrolase"/>
    <property type="match status" value="1"/>
</dbReference>
<evidence type="ECO:0000256" key="1">
    <source>
        <dbReference type="ARBA" id="ARBA00005964"/>
    </source>
</evidence>
<keyword evidence="5" id="KW-0732">Signal</keyword>
<dbReference type="OrthoDB" id="408631at2759"/>
<dbReference type="PANTHER" id="PTHR43918:SF4">
    <property type="entry name" value="CARBOXYLIC ESTER HYDROLASE"/>
    <property type="match status" value="1"/>
</dbReference>
<protein>
    <recommendedName>
        <fullName evidence="5">Carboxylic ester hydrolase</fullName>
        <ecNumber evidence="5">3.1.1.-</ecNumber>
    </recommendedName>
</protein>
<dbReference type="AlphaFoldDB" id="A0A9Q1H8E3"/>